<dbReference type="EMBL" id="UOFG01000071">
    <property type="protein sequence ID" value="VAW59217.1"/>
    <property type="molecule type" value="Genomic_DNA"/>
</dbReference>
<proteinExistence type="inferred from homology"/>
<dbReference type="GO" id="GO:0008418">
    <property type="term" value="F:protein-N-terminal asparagine amidohydrolase activity"/>
    <property type="evidence" value="ECO:0007669"/>
    <property type="project" value="InterPro"/>
</dbReference>
<comment type="subunit">
    <text evidence="2">Monomer.</text>
</comment>
<comment type="catalytic activity">
    <reaction evidence="7">
        <text>N-terminal L-glutaminyl-[protein] + H2O = N-terminal L-glutamyl-[protein] + NH4(+)</text>
        <dbReference type="Rhea" id="RHEA:50680"/>
        <dbReference type="Rhea" id="RHEA-COMP:12668"/>
        <dbReference type="Rhea" id="RHEA-COMP:12777"/>
        <dbReference type="ChEBI" id="CHEBI:15377"/>
        <dbReference type="ChEBI" id="CHEBI:28938"/>
        <dbReference type="ChEBI" id="CHEBI:64721"/>
        <dbReference type="ChEBI" id="CHEBI:64722"/>
        <dbReference type="EC" id="3.5.1.122"/>
    </reaction>
</comment>
<dbReference type="Gene3D" id="3.10.620.10">
    <property type="entry name" value="Protein N-terminal glutamine amidohydrolase, alpha beta roll"/>
    <property type="match status" value="1"/>
</dbReference>
<dbReference type="InterPro" id="IPR037132">
    <property type="entry name" value="N_Gln_amidohydro_ab_roll_sf"/>
</dbReference>
<evidence type="ECO:0000259" key="8">
    <source>
        <dbReference type="Pfam" id="PF09764"/>
    </source>
</evidence>
<gene>
    <name evidence="9" type="ORF">MNBD_GAMMA11-1082</name>
</gene>
<dbReference type="InterPro" id="IPR039733">
    <property type="entry name" value="NTAQ1"/>
</dbReference>
<comment type="similarity">
    <text evidence="1">Belongs to the NTAQ1 family.</text>
</comment>
<evidence type="ECO:0000256" key="6">
    <source>
        <dbReference type="ARBA" id="ARBA00029677"/>
    </source>
</evidence>
<evidence type="ECO:0000256" key="7">
    <source>
        <dbReference type="ARBA" id="ARBA00048768"/>
    </source>
</evidence>
<reference evidence="9" key="1">
    <citation type="submission" date="2018-06" db="EMBL/GenBank/DDBJ databases">
        <authorList>
            <person name="Zhirakovskaya E."/>
        </authorList>
    </citation>
    <scope>NUCLEOTIDE SEQUENCE</scope>
</reference>
<dbReference type="GO" id="GO:0005829">
    <property type="term" value="C:cytosol"/>
    <property type="evidence" value="ECO:0007669"/>
    <property type="project" value="TreeGrafter"/>
</dbReference>
<dbReference type="Pfam" id="PF09764">
    <property type="entry name" value="Nt_Gln_amidase"/>
    <property type="match status" value="1"/>
</dbReference>
<keyword evidence="5" id="KW-0378">Hydrolase</keyword>
<evidence type="ECO:0000313" key="9">
    <source>
        <dbReference type="EMBL" id="VAW59217.1"/>
    </source>
</evidence>
<evidence type="ECO:0000256" key="2">
    <source>
        <dbReference type="ARBA" id="ARBA00011245"/>
    </source>
</evidence>
<dbReference type="PANTHER" id="PTHR13035">
    <property type="entry name" value="PROTEIN N-TERMINAL GLUTAMINE AMIDOHYDROLASE"/>
    <property type="match status" value="1"/>
</dbReference>
<dbReference type="AlphaFoldDB" id="A0A3B0X8F9"/>
<organism evidence="9">
    <name type="scientific">hydrothermal vent metagenome</name>
    <dbReference type="NCBI Taxonomy" id="652676"/>
    <lineage>
        <taxon>unclassified sequences</taxon>
        <taxon>metagenomes</taxon>
        <taxon>ecological metagenomes</taxon>
    </lineage>
</organism>
<dbReference type="InterPro" id="IPR023128">
    <property type="entry name" value="Prot_N_Gln_amidohydro_ab_roll"/>
</dbReference>
<name>A0A3B0X8F9_9ZZZZ</name>
<evidence type="ECO:0000256" key="1">
    <source>
        <dbReference type="ARBA" id="ARBA00008985"/>
    </source>
</evidence>
<dbReference type="GO" id="GO:0005634">
    <property type="term" value="C:nucleus"/>
    <property type="evidence" value="ECO:0007669"/>
    <property type="project" value="TreeGrafter"/>
</dbReference>
<dbReference type="PANTHER" id="PTHR13035:SF0">
    <property type="entry name" value="PROTEIN N-TERMINAL GLUTAMINE AMIDOHYDROLASE"/>
    <property type="match status" value="1"/>
</dbReference>
<evidence type="ECO:0000256" key="5">
    <source>
        <dbReference type="ARBA" id="ARBA00022801"/>
    </source>
</evidence>
<dbReference type="EC" id="3.5.1.122" evidence="3"/>
<accession>A0A3B0X8F9</accession>
<protein>
    <recommendedName>
        <fullName evidence="4">Protein N-terminal glutamine amidohydrolase</fullName>
        <ecNumber evidence="3">3.5.1.122</ecNumber>
    </recommendedName>
    <alternativeName>
        <fullName evidence="6">Protein NH2-terminal glutamine deamidase</fullName>
    </alternativeName>
</protein>
<dbReference type="GO" id="GO:0070773">
    <property type="term" value="F:protein-N-terminal glutamine amidohydrolase activity"/>
    <property type="evidence" value="ECO:0007669"/>
    <property type="project" value="UniProtKB-EC"/>
</dbReference>
<feature type="domain" description="Protein N-terminal glutamine amidohydrolase alpha beta roll" evidence="8">
    <location>
        <begin position="11"/>
        <end position="169"/>
    </location>
</feature>
<evidence type="ECO:0000256" key="4">
    <source>
        <dbReference type="ARBA" id="ARBA00021247"/>
    </source>
</evidence>
<sequence>MTEFNRSLCTYTPLFCEENIWKLIASFYTNKQATPIDVIFIVNPSNSVAVFEQRASKGQHPVIWDYHVILSAFVERQVVIFDFDSRCAFPTGIQAYFAATFPLQHPLIEKYRPILRAVSAKQYLKCFFSDRVHMMGVIPESAFPPYDIIQPADTRSAISLQSWIDLNCEIHGSRTLTTDEYLLNLS</sequence>
<evidence type="ECO:0000256" key="3">
    <source>
        <dbReference type="ARBA" id="ARBA00012718"/>
    </source>
</evidence>